<organism evidence="2 3">
    <name type="scientific">Strigamia maritima</name>
    <name type="common">European centipede</name>
    <name type="synonym">Geophilus maritimus</name>
    <dbReference type="NCBI Taxonomy" id="126957"/>
    <lineage>
        <taxon>Eukaryota</taxon>
        <taxon>Metazoa</taxon>
        <taxon>Ecdysozoa</taxon>
        <taxon>Arthropoda</taxon>
        <taxon>Myriapoda</taxon>
        <taxon>Chilopoda</taxon>
        <taxon>Pleurostigmophora</taxon>
        <taxon>Geophilomorpha</taxon>
        <taxon>Linotaeniidae</taxon>
        <taxon>Strigamia</taxon>
    </lineage>
</organism>
<sequence>MGRESRDVNEFVLYDPANEQFPEVLWNNVHLGLSYLDISLPSHRRWYLIKIGQLDETGCGPQILYFARTYVRDRNVMLPALSYDLRNRFVLDSLIIKFHLFWGLKSHKEDNNSDSDSTIEMDQTELDWDLERTCKEESMYTDTATVLGLQEYSKFSDSSNLPKYVRPYTDRNSLDFLQNRAEPVKLVATITSDSQVASTSNSSTIISTLAEPPISFVATPKIFASKKAEKLYSFRKRKRDESRKKGRQIKTENRKKDGAIAAKQFFEDSKRNVRTIRNRELEIIEEQKNLLQAMLDKHYNSDEHTNIYLKWITEDTRLVKELILMNLKETRTIQLGRRRSHIDYNISYPHGKNWYKTRLEKAEIIQVEELFHKTIEIGLGEEVLISNLFTPTELQRFHLQALYSKAFTRFSWVHADTVDYYLSLLSNTFKHVIALPVHTGRLLAKRQYYDGKRSYFKKPDSSHSIILIPIDIDEHFRLIIIDKSRDVNDIGPSQYICNDCLKPKFKRTCPDLSLLRNAACQEADLNVDVNLGLPGNQLTTRTIQYVKQARKLVNQNLERMSEKSKKRFDKNRQQIDFSPGDFVYLRKPNRKVGLSEKLLPQYSGPWEIVMKTAPNNYQITNHSRKKMDIVNVERLK</sequence>
<dbReference type="EnsemblMetazoa" id="SMAR001392-RA">
    <property type="protein sequence ID" value="SMAR001392-PA"/>
    <property type="gene ID" value="SMAR001392"/>
</dbReference>
<dbReference type="AlphaFoldDB" id="T1IKE5"/>
<evidence type="ECO:0000313" key="3">
    <source>
        <dbReference type="Proteomes" id="UP000014500"/>
    </source>
</evidence>
<reference evidence="3" key="1">
    <citation type="submission" date="2011-05" db="EMBL/GenBank/DDBJ databases">
        <authorList>
            <person name="Richards S.R."/>
            <person name="Qu J."/>
            <person name="Jiang H."/>
            <person name="Jhangiani S.N."/>
            <person name="Agravi P."/>
            <person name="Goodspeed R."/>
            <person name="Gross S."/>
            <person name="Mandapat C."/>
            <person name="Jackson L."/>
            <person name="Mathew T."/>
            <person name="Pu L."/>
            <person name="Thornton R."/>
            <person name="Saada N."/>
            <person name="Wilczek-Boney K.B."/>
            <person name="Lee S."/>
            <person name="Kovar C."/>
            <person name="Wu Y."/>
            <person name="Scherer S.E."/>
            <person name="Worley K.C."/>
            <person name="Muzny D.M."/>
            <person name="Gibbs R."/>
        </authorList>
    </citation>
    <scope>NUCLEOTIDE SEQUENCE</scope>
    <source>
        <strain evidence="3">Brora</strain>
    </source>
</reference>
<accession>T1IKE5</accession>
<feature type="region of interest" description="Disordered" evidence="1">
    <location>
        <begin position="235"/>
        <end position="255"/>
    </location>
</feature>
<keyword evidence="3" id="KW-1185">Reference proteome</keyword>
<dbReference type="HOGENOM" id="CLU_430423_0_0_1"/>
<evidence type="ECO:0000256" key="1">
    <source>
        <dbReference type="SAM" id="MobiDB-lite"/>
    </source>
</evidence>
<dbReference type="Proteomes" id="UP000014500">
    <property type="component" value="Unassembled WGS sequence"/>
</dbReference>
<dbReference type="STRING" id="126957.T1IKE5"/>
<protein>
    <submittedName>
        <fullName evidence="2">Uncharacterized protein</fullName>
    </submittedName>
</protein>
<proteinExistence type="predicted"/>
<feature type="compositionally biased region" description="Basic and acidic residues" evidence="1">
    <location>
        <begin position="239"/>
        <end position="255"/>
    </location>
</feature>
<reference evidence="2" key="2">
    <citation type="submission" date="2015-02" db="UniProtKB">
        <authorList>
            <consortium name="EnsemblMetazoa"/>
        </authorList>
    </citation>
    <scope>IDENTIFICATION</scope>
</reference>
<dbReference type="eggNOG" id="KOG0017">
    <property type="taxonomic scope" value="Eukaryota"/>
</dbReference>
<evidence type="ECO:0000313" key="2">
    <source>
        <dbReference type="EnsemblMetazoa" id="SMAR001392-PA"/>
    </source>
</evidence>
<dbReference type="EMBL" id="JH430507">
    <property type="status" value="NOT_ANNOTATED_CDS"/>
    <property type="molecule type" value="Genomic_DNA"/>
</dbReference>
<name>T1IKE5_STRMM</name>